<evidence type="ECO:0000313" key="4">
    <source>
        <dbReference type="Proteomes" id="UP000294847"/>
    </source>
</evidence>
<evidence type="ECO:0000259" key="2">
    <source>
        <dbReference type="PROSITE" id="PS50013"/>
    </source>
</evidence>
<comment type="subunit">
    <text evidence="1">Component of the NuA4 histone acetyltransferase complex.</text>
</comment>
<dbReference type="SMART" id="SM00298">
    <property type="entry name" value="CHROMO"/>
    <property type="match status" value="1"/>
</dbReference>
<protein>
    <recommendedName>
        <fullName evidence="2">Chromo domain-containing protein</fullName>
    </recommendedName>
</protein>
<name>A0A4P7MW64_PYROR</name>
<evidence type="ECO:0000256" key="1">
    <source>
        <dbReference type="ARBA" id="ARBA00011353"/>
    </source>
</evidence>
<gene>
    <name evidence="3" type="ORF">PoMZ_10054</name>
</gene>
<feature type="domain" description="Chromo" evidence="2">
    <location>
        <begin position="189"/>
        <end position="249"/>
    </location>
</feature>
<dbReference type="GO" id="GO:0003676">
    <property type="term" value="F:nucleic acid binding"/>
    <property type="evidence" value="ECO:0007669"/>
    <property type="project" value="InterPro"/>
</dbReference>
<dbReference type="InterPro" id="IPR000953">
    <property type="entry name" value="Chromo/chromo_shadow_dom"/>
</dbReference>
<dbReference type="AlphaFoldDB" id="A0A4P7MW64"/>
<dbReference type="InterPro" id="IPR036397">
    <property type="entry name" value="RNaseH_sf"/>
</dbReference>
<reference evidence="3 4" key="1">
    <citation type="journal article" date="2019" name="Mol. Biol. Evol.">
        <title>Blast fungal genomes show frequent chromosomal changes, gene gains and losses, and effector gene turnover.</title>
        <authorList>
            <person name="Gomez Luciano L.B."/>
            <person name="Jason Tsai I."/>
            <person name="Chuma I."/>
            <person name="Tosa Y."/>
            <person name="Chen Y.H."/>
            <person name="Li J.Y."/>
            <person name="Li M.Y."/>
            <person name="Jade Lu M.Y."/>
            <person name="Nakayashiki H."/>
            <person name="Li W.H."/>
        </authorList>
    </citation>
    <scope>NUCLEOTIDE SEQUENCE [LARGE SCALE GENOMIC DNA]</scope>
    <source>
        <strain evidence="3">MZ5-1-6</strain>
    </source>
</reference>
<dbReference type="CDD" id="cd00024">
    <property type="entry name" value="CD_CSD"/>
    <property type="match status" value="1"/>
</dbReference>
<dbReference type="Pfam" id="PF00385">
    <property type="entry name" value="Chromo"/>
    <property type="match status" value="1"/>
</dbReference>
<dbReference type="GO" id="GO:0006338">
    <property type="term" value="P:chromatin remodeling"/>
    <property type="evidence" value="ECO:0007669"/>
    <property type="project" value="UniProtKB-ARBA"/>
</dbReference>
<dbReference type="Gene3D" id="3.30.420.10">
    <property type="entry name" value="Ribonuclease H-like superfamily/Ribonuclease H"/>
    <property type="match status" value="1"/>
</dbReference>
<dbReference type="EMBL" id="CP034204">
    <property type="protein sequence ID" value="QBZ54357.1"/>
    <property type="molecule type" value="Genomic_DNA"/>
</dbReference>
<accession>A0A4P7MW64</accession>
<dbReference type="InterPro" id="IPR016197">
    <property type="entry name" value="Chromo-like_dom_sf"/>
</dbReference>
<dbReference type="Gene3D" id="2.40.50.40">
    <property type="match status" value="1"/>
</dbReference>
<dbReference type="PROSITE" id="PS50013">
    <property type="entry name" value="CHROMO_2"/>
    <property type="match status" value="1"/>
</dbReference>
<sequence length="299" mass="34087">MRFYIDKYQTNWRRHIPAFDFGHNSSVHASIGMAPIETETGARPRDPLSLPLPEEDLETGQQQKALEMVRQARQAQELARNNGLGAQMEQQRQANKKRRPVDFTVGDAVYVSKKGFSTEAPTTKLDSQNAGPWTIFEEKGHSFILDTPAWYKGSKLFHASRLRKAATDPLPQQYQKPEPPVEINGKPEWEVEQVLASRLFGRKKTLQYQVSWVGLDPDKTWYEARDLKNSPVLLDTFHREYPDAAGPPVNLQQWIRSAAEDNKRVTAGFVLASLTLTILPIIKVVRTRQSLLSLRQQNQ</sequence>
<organism evidence="3 4">
    <name type="scientific">Pyricularia oryzae</name>
    <name type="common">Rice blast fungus</name>
    <name type="synonym">Magnaporthe oryzae</name>
    <dbReference type="NCBI Taxonomy" id="318829"/>
    <lineage>
        <taxon>Eukaryota</taxon>
        <taxon>Fungi</taxon>
        <taxon>Dikarya</taxon>
        <taxon>Ascomycota</taxon>
        <taxon>Pezizomycotina</taxon>
        <taxon>Sordariomycetes</taxon>
        <taxon>Sordariomycetidae</taxon>
        <taxon>Magnaporthales</taxon>
        <taxon>Pyriculariaceae</taxon>
        <taxon>Pyricularia</taxon>
    </lineage>
</organism>
<evidence type="ECO:0000313" key="3">
    <source>
        <dbReference type="EMBL" id="QBZ54357.1"/>
    </source>
</evidence>
<dbReference type="InterPro" id="IPR023780">
    <property type="entry name" value="Chromo_domain"/>
</dbReference>
<dbReference type="SUPFAM" id="SSF54160">
    <property type="entry name" value="Chromo domain-like"/>
    <property type="match status" value="1"/>
</dbReference>
<proteinExistence type="predicted"/>
<dbReference type="Proteomes" id="UP000294847">
    <property type="component" value="Chromosome 1"/>
</dbReference>